<keyword evidence="8" id="KW-0732">Signal</keyword>
<feature type="domain" description="PKD" evidence="9">
    <location>
        <begin position="566"/>
        <end position="625"/>
    </location>
</feature>
<keyword evidence="3 5" id="KW-0378">Hydrolase</keyword>
<comment type="similarity">
    <text evidence="1 5 6">Belongs to the peptidase S8 family.</text>
</comment>
<dbReference type="InterPro" id="IPR034176">
    <property type="entry name" value="Peptidases_S8_13"/>
</dbReference>
<organism evidence="10 11">
    <name type="scientific">Paucibacter sediminis</name>
    <dbReference type="NCBI Taxonomy" id="3019553"/>
    <lineage>
        <taxon>Bacteria</taxon>
        <taxon>Pseudomonadati</taxon>
        <taxon>Pseudomonadota</taxon>
        <taxon>Betaproteobacteria</taxon>
        <taxon>Burkholderiales</taxon>
        <taxon>Sphaerotilaceae</taxon>
        <taxon>Roseateles</taxon>
    </lineage>
</organism>
<dbReference type="SUPFAM" id="SSF52743">
    <property type="entry name" value="Subtilisin-like"/>
    <property type="match status" value="1"/>
</dbReference>
<dbReference type="InterPro" id="IPR050131">
    <property type="entry name" value="Peptidase_S8_subtilisin-like"/>
</dbReference>
<dbReference type="PROSITE" id="PS00136">
    <property type="entry name" value="SUBTILASE_ASP"/>
    <property type="match status" value="1"/>
</dbReference>
<keyword evidence="4 5" id="KW-0720">Serine protease</keyword>
<dbReference type="GO" id="GO:0006508">
    <property type="term" value="P:proteolysis"/>
    <property type="evidence" value="ECO:0007669"/>
    <property type="project" value="UniProtKB-KW"/>
</dbReference>
<dbReference type="PROSITE" id="PS00137">
    <property type="entry name" value="SUBTILASE_HIS"/>
    <property type="match status" value="1"/>
</dbReference>
<dbReference type="InterPro" id="IPR035986">
    <property type="entry name" value="PKD_dom_sf"/>
</dbReference>
<keyword evidence="11" id="KW-1185">Reference proteome</keyword>
<feature type="chain" id="PRO_5041744649" evidence="8">
    <location>
        <begin position="21"/>
        <end position="653"/>
    </location>
</feature>
<evidence type="ECO:0000256" key="6">
    <source>
        <dbReference type="RuleBase" id="RU003355"/>
    </source>
</evidence>
<dbReference type="AlphaFoldDB" id="A0AA95SM59"/>
<reference evidence="10" key="1">
    <citation type="submission" date="2023-01" db="EMBL/GenBank/DDBJ databases">
        <title>Whole genome sequence of Paucibacter sp. S2-9 isolated from pond sediment.</title>
        <authorList>
            <person name="Jung J.Y."/>
        </authorList>
    </citation>
    <scope>NUCLEOTIDE SEQUENCE</scope>
    <source>
        <strain evidence="10">S2-9</strain>
    </source>
</reference>
<keyword evidence="2 5" id="KW-0645">Protease</keyword>
<dbReference type="InterPro" id="IPR000601">
    <property type="entry name" value="PKD_dom"/>
</dbReference>
<evidence type="ECO:0000313" key="10">
    <source>
        <dbReference type="EMBL" id="WIT12938.1"/>
    </source>
</evidence>
<dbReference type="InterPro" id="IPR013783">
    <property type="entry name" value="Ig-like_fold"/>
</dbReference>
<evidence type="ECO:0000256" key="8">
    <source>
        <dbReference type="SAM" id="SignalP"/>
    </source>
</evidence>
<dbReference type="InterPro" id="IPR000209">
    <property type="entry name" value="Peptidase_S8/S53_dom"/>
</dbReference>
<protein>
    <submittedName>
        <fullName evidence="10">S8 family serine peptidase</fullName>
    </submittedName>
</protein>
<dbReference type="KEGG" id="pais:PFX98_04840"/>
<dbReference type="PRINTS" id="PR00723">
    <property type="entry name" value="SUBTILISIN"/>
</dbReference>
<dbReference type="InterPro" id="IPR022398">
    <property type="entry name" value="Peptidase_S8_His-AS"/>
</dbReference>
<dbReference type="GO" id="GO:0004252">
    <property type="term" value="F:serine-type endopeptidase activity"/>
    <property type="evidence" value="ECO:0007669"/>
    <property type="project" value="UniProtKB-UniRule"/>
</dbReference>
<dbReference type="CDD" id="cd07496">
    <property type="entry name" value="Peptidases_S8_13"/>
    <property type="match status" value="1"/>
</dbReference>
<dbReference type="InterPro" id="IPR023828">
    <property type="entry name" value="Peptidase_S8_Ser-AS"/>
</dbReference>
<dbReference type="Proteomes" id="UP001177769">
    <property type="component" value="Chromosome"/>
</dbReference>
<sequence>MKTFRRILAASALLAGLSLAAVFSPLPASAAASSVSASSQARVIVRFKAAAQSVRAKILAADALPSQAIQVAQTRGTALGLRMGLALTHAGRSLDARTHVYTAAGIDAATLAKRLAADAEVELVAVDQRRRATALPNDPLFAEGNSALAAGQWYLRAPDSTVISSINAVKAWDSSTGSAVVAVLDTGVRYEHPDLAAKLLPGYDLISETLVANDGNVRDSDASDPGDGVTQADVDGPLKDICSSSDVGGSSWHGTRVSGLIGAATDNGVGIAGVSWGSKILPVRVLGRCGGYDSDIMAGMRWAAGVSVPGLPLNANVARVLNMSLGSGGSCAASDATGQLYRETIADVGAKGALVVAAAGNNAGQAVGIPANCPGVLAVGALRHIGSKVGFSAVGPEVGLSAPGGNCVNETGACLYSLLTTTNLGAQAPGASGYTNSNANVGTSFSAPLVSGTAALLLSTRPSLSVAELVNVLKSTTRRFPTSGAASTVTQCRAPDSTEQLECYCTTSTCGAGMLDAAAAVQAVAAANTASVQITAGAAAVAGQTLSLSGAALGLAAGRTVASSVWSIVDGGGIVSGFASQSGLSASVTPSAAGSFSVKLTLTDDLGFVYSASTSISVAAAPVSSSSGGGGAMQGAWLLALLACVPLLRRARR</sequence>
<dbReference type="InterPro" id="IPR023827">
    <property type="entry name" value="Peptidase_S8_Asp-AS"/>
</dbReference>
<feature type="active site" description="Charge relay system" evidence="5">
    <location>
        <position position="253"/>
    </location>
</feature>
<evidence type="ECO:0000256" key="7">
    <source>
        <dbReference type="SAM" id="MobiDB-lite"/>
    </source>
</evidence>
<evidence type="ECO:0000259" key="9">
    <source>
        <dbReference type="PROSITE" id="PS50093"/>
    </source>
</evidence>
<dbReference type="InterPro" id="IPR036852">
    <property type="entry name" value="Peptidase_S8/S53_dom_sf"/>
</dbReference>
<name>A0AA95SM59_9BURK</name>
<evidence type="ECO:0000313" key="11">
    <source>
        <dbReference type="Proteomes" id="UP001177769"/>
    </source>
</evidence>
<evidence type="ECO:0000256" key="2">
    <source>
        <dbReference type="ARBA" id="ARBA00022670"/>
    </source>
</evidence>
<feature type="region of interest" description="Disordered" evidence="7">
    <location>
        <begin position="216"/>
        <end position="235"/>
    </location>
</feature>
<dbReference type="PANTHER" id="PTHR43806:SF11">
    <property type="entry name" value="CEREVISIN-RELATED"/>
    <property type="match status" value="1"/>
</dbReference>
<accession>A0AA95SM59</accession>
<dbReference type="SUPFAM" id="SSF49299">
    <property type="entry name" value="PKD domain"/>
    <property type="match status" value="1"/>
</dbReference>
<evidence type="ECO:0000256" key="3">
    <source>
        <dbReference type="ARBA" id="ARBA00022801"/>
    </source>
</evidence>
<feature type="active site" description="Charge relay system" evidence="5">
    <location>
        <position position="444"/>
    </location>
</feature>
<dbReference type="PROSITE" id="PS00138">
    <property type="entry name" value="SUBTILASE_SER"/>
    <property type="match status" value="1"/>
</dbReference>
<dbReference type="RefSeq" id="WP_285234041.1">
    <property type="nucleotide sequence ID" value="NZ_CP116346.1"/>
</dbReference>
<dbReference type="Gene3D" id="2.60.40.10">
    <property type="entry name" value="Immunoglobulins"/>
    <property type="match status" value="1"/>
</dbReference>
<evidence type="ECO:0000256" key="4">
    <source>
        <dbReference type="ARBA" id="ARBA00022825"/>
    </source>
</evidence>
<dbReference type="PANTHER" id="PTHR43806">
    <property type="entry name" value="PEPTIDASE S8"/>
    <property type="match status" value="1"/>
</dbReference>
<dbReference type="PROSITE" id="PS51892">
    <property type="entry name" value="SUBTILASE"/>
    <property type="match status" value="1"/>
</dbReference>
<dbReference type="CDD" id="cd00146">
    <property type="entry name" value="PKD"/>
    <property type="match status" value="1"/>
</dbReference>
<evidence type="ECO:0000256" key="5">
    <source>
        <dbReference type="PROSITE-ProRule" id="PRU01240"/>
    </source>
</evidence>
<dbReference type="Pfam" id="PF00082">
    <property type="entry name" value="Peptidase_S8"/>
    <property type="match status" value="1"/>
</dbReference>
<proteinExistence type="inferred from homology"/>
<dbReference type="InterPro" id="IPR015500">
    <property type="entry name" value="Peptidase_S8_subtilisin-rel"/>
</dbReference>
<evidence type="ECO:0000256" key="1">
    <source>
        <dbReference type="ARBA" id="ARBA00011073"/>
    </source>
</evidence>
<feature type="signal peptide" evidence="8">
    <location>
        <begin position="1"/>
        <end position="20"/>
    </location>
</feature>
<feature type="active site" description="Charge relay system" evidence="5">
    <location>
        <position position="185"/>
    </location>
</feature>
<gene>
    <name evidence="10" type="ORF">PFX98_04840</name>
</gene>
<dbReference type="EMBL" id="CP116346">
    <property type="protein sequence ID" value="WIT12938.1"/>
    <property type="molecule type" value="Genomic_DNA"/>
</dbReference>
<dbReference type="Gene3D" id="3.40.50.200">
    <property type="entry name" value="Peptidase S8/S53 domain"/>
    <property type="match status" value="1"/>
</dbReference>
<dbReference type="PROSITE" id="PS50093">
    <property type="entry name" value="PKD"/>
    <property type="match status" value="1"/>
</dbReference>